<dbReference type="RefSeq" id="WP_379497241.1">
    <property type="nucleotide sequence ID" value="NZ_JBHSAO010000008.1"/>
</dbReference>
<reference evidence="2" key="1">
    <citation type="journal article" date="2019" name="Int. J. Syst. Evol. Microbiol.">
        <title>The Global Catalogue of Microorganisms (GCM) 10K type strain sequencing project: providing services to taxonomists for standard genome sequencing and annotation.</title>
        <authorList>
            <consortium name="The Broad Institute Genomics Platform"/>
            <consortium name="The Broad Institute Genome Sequencing Center for Infectious Disease"/>
            <person name="Wu L."/>
            <person name="Ma J."/>
        </authorList>
    </citation>
    <scope>NUCLEOTIDE SEQUENCE [LARGE SCALE GENOMIC DNA]</scope>
    <source>
        <strain evidence="2">IBRC-M 10703</strain>
    </source>
</reference>
<dbReference type="Proteomes" id="UP001595772">
    <property type="component" value="Unassembled WGS sequence"/>
</dbReference>
<sequence>MVAYKIGKKSNKMKLLHINMLNRMHKLSLKSLDTQIHIIENFGFNIKDIRVTFFGRIATVLDSRRVSYMMISDFQNKKLSQKKYRNKVFDSKIPIYGDLDTVYSNSMGDLKRGFFLDIFQTFESTLRQLNISLGNDNIPALYKILNNYILPSTGLSNDQQNRARELLVFISLLRNSVHNNGIYFPVHGGYNITFPINYKGNSYTYSRNDKILLNFELLLGVTEDVIEVLEYIIKDNNLNSHVVNSSPFRAIFIEDKTL</sequence>
<gene>
    <name evidence="1" type="ORF">ACFOUV_13230</name>
</gene>
<protein>
    <submittedName>
        <fullName evidence="1">Uncharacterized protein</fullName>
    </submittedName>
</protein>
<evidence type="ECO:0000313" key="2">
    <source>
        <dbReference type="Proteomes" id="UP001595772"/>
    </source>
</evidence>
<evidence type="ECO:0000313" key="1">
    <source>
        <dbReference type="EMBL" id="MFC4024759.1"/>
    </source>
</evidence>
<keyword evidence="2" id="KW-1185">Reference proteome</keyword>
<proteinExistence type="predicted"/>
<dbReference type="EMBL" id="JBHSAO010000008">
    <property type="protein sequence ID" value="MFC4024759.1"/>
    <property type="molecule type" value="Genomic_DNA"/>
</dbReference>
<accession>A0ABV8H1P6</accession>
<comment type="caution">
    <text evidence="1">The sequence shown here is derived from an EMBL/GenBank/DDBJ whole genome shotgun (WGS) entry which is preliminary data.</text>
</comment>
<name>A0ABV8H1P6_9BACI</name>
<organism evidence="1 2">
    <name type="scientific">Oceanobacillus longus</name>
    <dbReference type="NCBI Taxonomy" id="930120"/>
    <lineage>
        <taxon>Bacteria</taxon>
        <taxon>Bacillati</taxon>
        <taxon>Bacillota</taxon>
        <taxon>Bacilli</taxon>
        <taxon>Bacillales</taxon>
        <taxon>Bacillaceae</taxon>
        <taxon>Oceanobacillus</taxon>
    </lineage>
</organism>